<proteinExistence type="predicted"/>
<dbReference type="OrthoDB" id="9808136at2"/>
<evidence type="ECO:0000256" key="6">
    <source>
        <dbReference type="SAM" id="Phobius"/>
    </source>
</evidence>
<keyword evidence="3 6" id="KW-0812">Transmembrane</keyword>
<feature type="transmembrane region" description="Helical" evidence="6">
    <location>
        <begin position="36"/>
        <end position="67"/>
    </location>
</feature>
<dbReference type="EMBL" id="VKAC01000001">
    <property type="protein sequence ID" value="TXR58231.1"/>
    <property type="molecule type" value="Genomic_DNA"/>
</dbReference>
<dbReference type="GO" id="GO:0022857">
    <property type="term" value="F:transmembrane transporter activity"/>
    <property type="evidence" value="ECO:0007669"/>
    <property type="project" value="InterPro"/>
</dbReference>
<reference evidence="7 8" key="1">
    <citation type="submission" date="2019-07" db="EMBL/GenBank/DDBJ databases">
        <title>Quadrisphaera sp. strain DD2A genome sequencing and assembly.</title>
        <authorList>
            <person name="Kim I."/>
        </authorList>
    </citation>
    <scope>NUCLEOTIDE SEQUENCE [LARGE SCALE GENOMIC DNA]</scope>
    <source>
        <strain evidence="7 8">DD2A</strain>
    </source>
</reference>
<evidence type="ECO:0000256" key="1">
    <source>
        <dbReference type="ARBA" id="ARBA00004651"/>
    </source>
</evidence>
<feature type="transmembrane region" description="Helical" evidence="6">
    <location>
        <begin position="79"/>
        <end position="99"/>
    </location>
</feature>
<gene>
    <name evidence="7" type="ORF">FMM08_01225</name>
</gene>
<comment type="caution">
    <text evidence="7">The sequence shown here is derived from an EMBL/GenBank/DDBJ whole genome shotgun (WGS) entry which is preliminary data.</text>
</comment>
<dbReference type="PANTHER" id="PTHR32196:SF72">
    <property type="entry name" value="RIBOSE IMPORT PERMEASE PROTEIN RBSC"/>
    <property type="match status" value="1"/>
</dbReference>
<comment type="subcellular location">
    <subcellularLocation>
        <location evidence="1">Cell membrane</location>
        <topology evidence="1">Multi-pass membrane protein</topology>
    </subcellularLocation>
</comment>
<keyword evidence="5 6" id="KW-0472">Membrane</keyword>
<evidence type="ECO:0000256" key="2">
    <source>
        <dbReference type="ARBA" id="ARBA00022475"/>
    </source>
</evidence>
<dbReference type="Pfam" id="PF02653">
    <property type="entry name" value="BPD_transp_2"/>
    <property type="match status" value="1"/>
</dbReference>
<evidence type="ECO:0000313" key="7">
    <source>
        <dbReference type="EMBL" id="TXR58231.1"/>
    </source>
</evidence>
<feature type="transmembrane region" description="Helical" evidence="6">
    <location>
        <begin position="281"/>
        <end position="297"/>
    </location>
</feature>
<organism evidence="7 8">
    <name type="scientific">Quadrisphaera setariae</name>
    <dbReference type="NCBI Taxonomy" id="2593304"/>
    <lineage>
        <taxon>Bacteria</taxon>
        <taxon>Bacillati</taxon>
        <taxon>Actinomycetota</taxon>
        <taxon>Actinomycetes</taxon>
        <taxon>Kineosporiales</taxon>
        <taxon>Kineosporiaceae</taxon>
        <taxon>Quadrisphaera</taxon>
    </lineage>
</organism>
<evidence type="ECO:0000256" key="3">
    <source>
        <dbReference type="ARBA" id="ARBA00022692"/>
    </source>
</evidence>
<feature type="transmembrane region" description="Helical" evidence="6">
    <location>
        <begin position="151"/>
        <end position="172"/>
    </location>
</feature>
<dbReference type="GO" id="GO:0005886">
    <property type="term" value="C:plasma membrane"/>
    <property type="evidence" value="ECO:0007669"/>
    <property type="project" value="UniProtKB-SubCell"/>
</dbReference>
<dbReference type="InterPro" id="IPR001851">
    <property type="entry name" value="ABC_transp_permease"/>
</dbReference>
<name>A0A5C8ZM13_9ACTN</name>
<keyword evidence="4 6" id="KW-1133">Transmembrane helix</keyword>
<evidence type="ECO:0000313" key="8">
    <source>
        <dbReference type="Proteomes" id="UP000321234"/>
    </source>
</evidence>
<dbReference type="CDD" id="cd06579">
    <property type="entry name" value="TM_PBP1_transp_AraH_like"/>
    <property type="match status" value="1"/>
</dbReference>
<dbReference type="AlphaFoldDB" id="A0A5C8ZM13"/>
<dbReference type="PANTHER" id="PTHR32196">
    <property type="entry name" value="ABC TRANSPORTER PERMEASE PROTEIN YPHD-RELATED-RELATED"/>
    <property type="match status" value="1"/>
</dbReference>
<keyword evidence="8" id="KW-1185">Reference proteome</keyword>
<protein>
    <submittedName>
        <fullName evidence="7">ABC transporter permease</fullName>
    </submittedName>
</protein>
<dbReference type="Proteomes" id="UP000321234">
    <property type="component" value="Unassembled WGS sequence"/>
</dbReference>
<sequence length="308" mass="31151">MFVVLLVLVGVFSLLAPETFPTAANGRNVLTDVAVLLVMAVGTTYVLVAGGFDLSQGSVLVFAGVAAAKTMEALGGQGAGTVLVGVAVGLAAGTAWGLVNGLVITRLGVPALITTLGSTGAALGAAQLLSNGTDVRTVPDALISVAVQRPLTLSWLVWVAALVALVGALVLATTRYGRHTQLIGSNAESARRAGIAVDRHTASLYVLNGALAGLAGLMSLTRFATTTISGHTTDGLQVITGVVLGGTSLFGGVGTVLGTVIGMFIPGVLNNGFVVLNVQAFWQQVAVGVVLVVAVYVDQLKRRRRNAA</sequence>
<evidence type="ECO:0000256" key="5">
    <source>
        <dbReference type="ARBA" id="ARBA00023136"/>
    </source>
</evidence>
<feature type="transmembrane region" description="Helical" evidence="6">
    <location>
        <begin position="236"/>
        <end position="269"/>
    </location>
</feature>
<feature type="transmembrane region" description="Helical" evidence="6">
    <location>
        <begin position="111"/>
        <end position="130"/>
    </location>
</feature>
<evidence type="ECO:0000256" key="4">
    <source>
        <dbReference type="ARBA" id="ARBA00022989"/>
    </source>
</evidence>
<keyword evidence="2" id="KW-1003">Cell membrane</keyword>
<accession>A0A5C8ZM13</accession>